<proteinExistence type="predicted"/>
<sequence>MLAGRALYFFNQTENKHSSLNKPLLSQQNH</sequence>
<evidence type="ECO:0000313" key="1">
    <source>
        <dbReference type="EMBL" id="JAH23262.1"/>
    </source>
</evidence>
<dbReference type="EMBL" id="GBXM01085315">
    <property type="protein sequence ID" value="JAH23262.1"/>
    <property type="molecule type" value="Transcribed_RNA"/>
</dbReference>
<dbReference type="AlphaFoldDB" id="A0A0E9R3F1"/>
<reference evidence="1" key="1">
    <citation type="submission" date="2014-11" db="EMBL/GenBank/DDBJ databases">
        <authorList>
            <person name="Amaro Gonzalez C."/>
        </authorList>
    </citation>
    <scope>NUCLEOTIDE SEQUENCE</scope>
</reference>
<name>A0A0E9R3F1_ANGAN</name>
<organism evidence="1">
    <name type="scientific">Anguilla anguilla</name>
    <name type="common">European freshwater eel</name>
    <name type="synonym">Muraena anguilla</name>
    <dbReference type="NCBI Taxonomy" id="7936"/>
    <lineage>
        <taxon>Eukaryota</taxon>
        <taxon>Metazoa</taxon>
        <taxon>Chordata</taxon>
        <taxon>Craniata</taxon>
        <taxon>Vertebrata</taxon>
        <taxon>Euteleostomi</taxon>
        <taxon>Actinopterygii</taxon>
        <taxon>Neopterygii</taxon>
        <taxon>Teleostei</taxon>
        <taxon>Anguilliformes</taxon>
        <taxon>Anguillidae</taxon>
        <taxon>Anguilla</taxon>
    </lineage>
</organism>
<reference evidence="1" key="2">
    <citation type="journal article" date="2015" name="Fish Shellfish Immunol.">
        <title>Early steps in the European eel (Anguilla anguilla)-Vibrio vulnificus interaction in the gills: Role of the RtxA13 toxin.</title>
        <authorList>
            <person name="Callol A."/>
            <person name="Pajuelo D."/>
            <person name="Ebbesson L."/>
            <person name="Teles M."/>
            <person name="MacKenzie S."/>
            <person name="Amaro C."/>
        </authorList>
    </citation>
    <scope>NUCLEOTIDE SEQUENCE</scope>
</reference>
<accession>A0A0E9R3F1</accession>
<protein>
    <submittedName>
        <fullName evidence="1">Uncharacterized protein</fullName>
    </submittedName>
</protein>